<evidence type="ECO:0000256" key="1">
    <source>
        <dbReference type="SAM" id="MobiDB-lite"/>
    </source>
</evidence>
<comment type="caution">
    <text evidence="3">The sequence shown here is derived from an EMBL/GenBank/DDBJ whole genome shotgun (WGS) entry which is preliminary data.</text>
</comment>
<feature type="domain" description="Bacteriophage T5 Orf172 DNA-binding" evidence="2">
    <location>
        <begin position="62"/>
        <end position="152"/>
    </location>
</feature>
<protein>
    <recommendedName>
        <fullName evidence="2">Bacteriophage T5 Orf172 DNA-binding domain-containing protein</fullName>
    </recommendedName>
</protein>
<dbReference type="Proteomes" id="UP001397290">
    <property type="component" value="Unassembled WGS sequence"/>
</dbReference>
<evidence type="ECO:0000313" key="3">
    <source>
        <dbReference type="EMBL" id="KAK8142576.1"/>
    </source>
</evidence>
<dbReference type="AlphaFoldDB" id="A0AAW0RL12"/>
<dbReference type="Pfam" id="PF10544">
    <property type="entry name" value="T5orf172"/>
    <property type="match status" value="1"/>
</dbReference>
<keyword evidence="4" id="KW-1185">Reference proteome</keyword>
<evidence type="ECO:0000313" key="4">
    <source>
        <dbReference type="Proteomes" id="UP001397290"/>
    </source>
</evidence>
<dbReference type="PANTHER" id="PTHR28094:SF1">
    <property type="entry name" value="MEIOTICALLY UP-REGULATED GENE 113 PROTEIN"/>
    <property type="match status" value="1"/>
</dbReference>
<gene>
    <name evidence="3" type="ORF">G3M48_008557</name>
</gene>
<accession>A0AAW0RL12</accession>
<feature type="region of interest" description="Disordered" evidence="1">
    <location>
        <begin position="227"/>
        <end position="256"/>
    </location>
</feature>
<evidence type="ECO:0000259" key="2">
    <source>
        <dbReference type="SMART" id="SM00974"/>
    </source>
</evidence>
<dbReference type="InterPro" id="IPR018306">
    <property type="entry name" value="Phage_T5_Orf172_DNA-bd"/>
</dbReference>
<name>A0AAW0RL12_9HYPO</name>
<reference evidence="3 4" key="1">
    <citation type="submission" date="2020-02" db="EMBL/GenBank/DDBJ databases">
        <title>Comparative genomics of the hypocrealean fungal genus Beauvera.</title>
        <authorList>
            <person name="Showalter D.N."/>
            <person name="Bushley K.E."/>
            <person name="Rehner S.A."/>
        </authorList>
    </citation>
    <scope>NUCLEOTIDE SEQUENCE [LARGE SCALE GENOMIC DNA]</scope>
    <source>
        <strain evidence="3 4">ARSEF4384</strain>
    </source>
</reference>
<feature type="non-terminal residue" evidence="3">
    <location>
        <position position="274"/>
    </location>
</feature>
<dbReference type="InterPro" id="IPR053006">
    <property type="entry name" value="Meiosis_regulatory"/>
</dbReference>
<proteinExistence type="predicted"/>
<sequence length="274" mass="32289">MHMKIGSSITMQFPTAPLHKRKIAVLQECASHEKQAIKTTTRQDTPLKNEVNDGFIYLYKVPGNDNLVKIGFNTDSVDVRVKTWRKKCHREAHVLHATDSRERVPHAHRVERLVHAELMERRVRHYCERCTAQHVEWFEAEVEEAAAVMDKWSCWMRTRPEQRRMTRQNHSAGSRSEMRCDICMLVKPLDEFRKNSRRNGEYQCRRCDICMLVKPLDEFSKNSRRNGEYIQEPSLTPGPLETGHSSPEEEQQQTLRQRFVMSQDFFHDDDLVPQ</sequence>
<dbReference type="PANTHER" id="PTHR28094">
    <property type="entry name" value="MEIOTICALLY UP-REGULATED GENE 113 PROTEIN"/>
    <property type="match status" value="1"/>
</dbReference>
<dbReference type="SMART" id="SM00974">
    <property type="entry name" value="T5orf172"/>
    <property type="match status" value="1"/>
</dbReference>
<dbReference type="EMBL" id="JAAHCF010000649">
    <property type="protein sequence ID" value="KAK8142576.1"/>
    <property type="molecule type" value="Genomic_DNA"/>
</dbReference>
<organism evidence="3 4">
    <name type="scientific">Beauveria asiatica</name>
    <dbReference type="NCBI Taxonomy" id="1069075"/>
    <lineage>
        <taxon>Eukaryota</taxon>
        <taxon>Fungi</taxon>
        <taxon>Dikarya</taxon>
        <taxon>Ascomycota</taxon>
        <taxon>Pezizomycotina</taxon>
        <taxon>Sordariomycetes</taxon>
        <taxon>Hypocreomycetidae</taxon>
        <taxon>Hypocreales</taxon>
        <taxon>Cordycipitaceae</taxon>
        <taxon>Beauveria</taxon>
    </lineage>
</organism>